<feature type="compositionally biased region" description="Basic residues" evidence="1">
    <location>
        <begin position="159"/>
        <end position="169"/>
    </location>
</feature>
<accession>W7F330</accession>
<sequence length="449" mass="49631">MADINDASPSESEIDIDLSHDLDTGNIGSIDKEDLDGLSNNDSITLRTSPTPFEEDFPDIPDTQIAYALRKRTEKNRSYTFLDQDTSGNFDPFKEKRTPKKNKTYAVKFPKKVPVKAQGSKAQGSKASKADKTSKLDKASKTSKTHNARNAPKFTATRKTTKGKNKVKSKTSPSIGQEQGKAEKPPRIVEPRFSNYLTPEALWIQPVVSRSPSPDILEDTAGNRGQVIQMKTSFTHPIQFGVGVGDVDTLDCSFCNMAEFSFVGYFEQEVYCIRWEDGCGYTHIGGGQTENGQTSMCRSCAIDRLQIISCDNHNIQRIYPDTVTVEFAQTLDDLLTEEDPATTKKQLLRWCSMCFSPAVFACCKRQSSLVSEDDEIDGCGLRLCAACEIRLRETFEGDISAMATTLDGEDKAKEDDEDLHGKVRADVGFLNADGILMNNLAIATEDEGE</sequence>
<keyword evidence="3" id="KW-1185">Reference proteome</keyword>
<evidence type="ECO:0000313" key="2">
    <source>
        <dbReference type="EMBL" id="EUN30587.1"/>
    </source>
</evidence>
<dbReference type="HOGENOM" id="CLU_642476_0_0_1"/>
<feature type="compositionally biased region" description="Polar residues" evidence="1">
    <location>
        <begin position="80"/>
        <end position="89"/>
    </location>
</feature>
<dbReference type="Proteomes" id="UP000054337">
    <property type="component" value="Unassembled WGS sequence"/>
</dbReference>
<feature type="region of interest" description="Disordered" evidence="1">
    <location>
        <begin position="1"/>
        <end position="59"/>
    </location>
</feature>
<proteinExistence type="predicted"/>
<feature type="compositionally biased region" description="Basic and acidic residues" evidence="1">
    <location>
        <begin position="128"/>
        <end position="140"/>
    </location>
</feature>
<reference evidence="2 3" key="1">
    <citation type="journal article" date="2013" name="PLoS Genet.">
        <title>Comparative genome structure, secondary metabolite, and effector coding capacity across Cochliobolus pathogens.</title>
        <authorList>
            <person name="Condon B.J."/>
            <person name="Leng Y."/>
            <person name="Wu D."/>
            <person name="Bushley K.E."/>
            <person name="Ohm R.A."/>
            <person name="Otillar R."/>
            <person name="Martin J."/>
            <person name="Schackwitz W."/>
            <person name="Grimwood J."/>
            <person name="MohdZainudin N."/>
            <person name="Xue C."/>
            <person name="Wang R."/>
            <person name="Manning V.A."/>
            <person name="Dhillon B."/>
            <person name="Tu Z.J."/>
            <person name="Steffenson B.J."/>
            <person name="Salamov A."/>
            <person name="Sun H."/>
            <person name="Lowry S."/>
            <person name="LaButti K."/>
            <person name="Han J."/>
            <person name="Copeland A."/>
            <person name="Lindquist E."/>
            <person name="Barry K."/>
            <person name="Schmutz J."/>
            <person name="Baker S.E."/>
            <person name="Ciuffetti L.M."/>
            <person name="Grigoriev I.V."/>
            <person name="Zhong S."/>
            <person name="Turgeon B.G."/>
        </authorList>
    </citation>
    <scope>NUCLEOTIDE SEQUENCE [LARGE SCALE GENOMIC DNA]</scope>
    <source>
        <strain evidence="2 3">FI3</strain>
    </source>
</reference>
<feature type="compositionally biased region" description="Basic residues" evidence="1">
    <location>
        <begin position="97"/>
        <end position="114"/>
    </location>
</feature>
<dbReference type="EMBL" id="KI968704">
    <property type="protein sequence ID" value="EUN30587.1"/>
    <property type="molecule type" value="Genomic_DNA"/>
</dbReference>
<dbReference type="GeneID" id="26259071"/>
<evidence type="ECO:0000313" key="3">
    <source>
        <dbReference type="Proteomes" id="UP000054337"/>
    </source>
</evidence>
<organism evidence="2 3">
    <name type="scientific">Bipolaris victoriae (strain FI3)</name>
    <name type="common">Victoria blight of oats agent</name>
    <name type="synonym">Cochliobolus victoriae</name>
    <dbReference type="NCBI Taxonomy" id="930091"/>
    <lineage>
        <taxon>Eukaryota</taxon>
        <taxon>Fungi</taxon>
        <taxon>Dikarya</taxon>
        <taxon>Ascomycota</taxon>
        <taxon>Pezizomycotina</taxon>
        <taxon>Dothideomycetes</taxon>
        <taxon>Pleosporomycetidae</taxon>
        <taxon>Pleosporales</taxon>
        <taxon>Pleosporineae</taxon>
        <taxon>Pleosporaceae</taxon>
        <taxon>Bipolaris</taxon>
    </lineage>
</organism>
<feature type="compositionally biased region" description="Polar residues" evidence="1">
    <location>
        <begin position="38"/>
        <end position="51"/>
    </location>
</feature>
<dbReference type="OrthoDB" id="5303703at2759"/>
<name>W7F330_BIPV3</name>
<gene>
    <name evidence="2" type="ORF">COCVIDRAFT_89699</name>
</gene>
<protein>
    <submittedName>
        <fullName evidence="2">Uncharacterized protein</fullName>
    </submittedName>
</protein>
<dbReference type="RefSeq" id="XP_014560199.1">
    <property type="nucleotide sequence ID" value="XM_014704713.1"/>
</dbReference>
<feature type="region of interest" description="Disordered" evidence="1">
    <location>
        <begin position="80"/>
        <end position="188"/>
    </location>
</feature>
<evidence type="ECO:0000256" key="1">
    <source>
        <dbReference type="SAM" id="MobiDB-lite"/>
    </source>
</evidence>
<dbReference type="AlphaFoldDB" id="W7F330"/>